<proteinExistence type="inferred from homology"/>
<name>A0ABU6RXX5_9FABA</name>
<sequence>MDLKSVFTFLLLLMPPFCSSQSVRNNNILNTNRKILPTKQQLPINNEDDNINVTSYAVIFDAGSSGSRVHVFHFDQELNLLHIGNDIEFYKKIEPGLSAYAENPEEAANSLIPLIDEAQNVVPQQLQPNTPLRLGATAGLRLLGVDTAERILQAVRDMFRTRSNFDVESDAVTVIDGSQEGSFMWVWLLITSYQTIFKFLLHFLNNMLFI</sequence>
<keyword evidence="3" id="KW-0732">Signal</keyword>
<evidence type="ECO:0000313" key="4">
    <source>
        <dbReference type="EMBL" id="MED6128645.1"/>
    </source>
</evidence>
<evidence type="ECO:0008006" key="6">
    <source>
        <dbReference type="Google" id="ProtNLM"/>
    </source>
</evidence>
<keyword evidence="2" id="KW-0378">Hydrolase</keyword>
<feature type="chain" id="PRO_5046080330" description="Apyrase" evidence="3">
    <location>
        <begin position="21"/>
        <end position="210"/>
    </location>
</feature>
<dbReference type="EMBL" id="JASCZI010032935">
    <property type="protein sequence ID" value="MED6128645.1"/>
    <property type="molecule type" value="Genomic_DNA"/>
</dbReference>
<dbReference type="Gene3D" id="3.30.420.40">
    <property type="match status" value="1"/>
</dbReference>
<dbReference type="PANTHER" id="PTHR11782">
    <property type="entry name" value="ADENOSINE/GUANOSINE DIPHOSPHATASE"/>
    <property type="match status" value="1"/>
</dbReference>
<comment type="caution">
    <text evidence="4">The sequence shown here is derived from an EMBL/GenBank/DDBJ whole genome shotgun (WGS) entry which is preliminary data.</text>
</comment>
<dbReference type="InterPro" id="IPR000407">
    <property type="entry name" value="GDA1_CD39_NTPase"/>
</dbReference>
<evidence type="ECO:0000313" key="5">
    <source>
        <dbReference type="Proteomes" id="UP001341840"/>
    </source>
</evidence>
<evidence type="ECO:0000256" key="1">
    <source>
        <dbReference type="ARBA" id="ARBA00009283"/>
    </source>
</evidence>
<feature type="signal peptide" evidence="3">
    <location>
        <begin position="1"/>
        <end position="20"/>
    </location>
</feature>
<evidence type="ECO:0000256" key="3">
    <source>
        <dbReference type="SAM" id="SignalP"/>
    </source>
</evidence>
<dbReference type="PANTHER" id="PTHR11782:SF80">
    <property type="entry name" value="GDA1_CD39 NUCLEOSIDE PHOSPHATASE FAMILY PROTEIN"/>
    <property type="match status" value="1"/>
</dbReference>
<organism evidence="4 5">
    <name type="scientific">Stylosanthes scabra</name>
    <dbReference type="NCBI Taxonomy" id="79078"/>
    <lineage>
        <taxon>Eukaryota</taxon>
        <taxon>Viridiplantae</taxon>
        <taxon>Streptophyta</taxon>
        <taxon>Embryophyta</taxon>
        <taxon>Tracheophyta</taxon>
        <taxon>Spermatophyta</taxon>
        <taxon>Magnoliopsida</taxon>
        <taxon>eudicotyledons</taxon>
        <taxon>Gunneridae</taxon>
        <taxon>Pentapetalae</taxon>
        <taxon>rosids</taxon>
        <taxon>fabids</taxon>
        <taxon>Fabales</taxon>
        <taxon>Fabaceae</taxon>
        <taxon>Papilionoideae</taxon>
        <taxon>50 kb inversion clade</taxon>
        <taxon>dalbergioids sensu lato</taxon>
        <taxon>Dalbergieae</taxon>
        <taxon>Pterocarpus clade</taxon>
        <taxon>Stylosanthes</taxon>
    </lineage>
</organism>
<gene>
    <name evidence="4" type="ORF">PIB30_099880</name>
</gene>
<protein>
    <recommendedName>
        <fullName evidence="6">Apyrase</fullName>
    </recommendedName>
</protein>
<evidence type="ECO:0000256" key="2">
    <source>
        <dbReference type="ARBA" id="ARBA00022801"/>
    </source>
</evidence>
<accession>A0ABU6RXX5</accession>
<dbReference type="Pfam" id="PF01150">
    <property type="entry name" value="GDA1_CD39"/>
    <property type="match status" value="1"/>
</dbReference>
<comment type="similarity">
    <text evidence="1">Belongs to the GDA1/CD39 NTPase family.</text>
</comment>
<dbReference type="Proteomes" id="UP001341840">
    <property type="component" value="Unassembled WGS sequence"/>
</dbReference>
<reference evidence="4 5" key="1">
    <citation type="journal article" date="2023" name="Plants (Basel)">
        <title>Bridging the Gap: Combining Genomics and Transcriptomics Approaches to Understand Stylosanthes scabra, an Orphan Legume from the Brazilian Caatinga.</title>
        <authorList>
            <person name="Ferreira-Neto J.R.C."/>
            <person name="da Silva M.D."/>
            <person name="Binneck E."/>
            <person name="de Melo N.F."/>
            <person name="da Silva R.H."/>
            <person name="de Melo A.L.T.M."/>
            <person name="Pandolfi V."/>
            <person name="Bustamante F.O."/>
            <person name="Brasileiro-Vidal A.C."/>
            <person name="Benko-Iseppon A.M."/>
        </authorList>
    </citation>
    <scope>NUCLEOTIDE SEQUENCE [LARGE SCALE GENOMIC DNA]</scope>
    <source>
        <tissue evidence="4">Leaves</tissue>
    </source>
</reference>
<keyword evidence="5" id="KW-1185">Reference proteome</keyword>